<keyword evidence="2" id="KW-1134">Transmembrane beta strand</keyword>
<dbReference type="PANTHER" id="PTHR30026">
    <property type="entry name" value="OUTER MEMBRANE PROTEIN TOLC"/>
    <property type="match status" value="1"/>
</dbReference>
<keyword evidence="4" id="KW-0472">Membrane</keyword>
<dbReference type="SUPFAM" id="SSF56954">
    <property type="entry name" value="Outer membrane efflux proteins (OEP)"/>
    <property type="match status" value="1"/>
</dbReference>
<evidence type="ECO:0000313" key="7">
    <source>
        <dbReference type="Proteomes" id="UP001143543"/>
    </source>
</evidence>
<keyword evidence="5" id="KW-0998">Cell outer membrane</keyword>
<evidence type="ECO:0000256" key="3">
    <source>
        <dbReference type="ARBA" id="ARBA00022692"/>
    </source>
</evidence>
<dbReference type="Gene3D" id="1.20.1600.10">
    <property type="entry name" value="Outer membrane efflux proteins (OEP)"/>
    <property type="match status" value="1"/>
</dbReference>
<sequence length="394" mass="45090">MYVSVHAQDVNTYIEKAIDNNPEIQKLELRYAISKEKVNEVAVLPNTEFGAGYFVSEPETRTGPQTFKLSAKQMFPWFGTITSKEDYQSSLADVAHQDVVIAKRKLIFKVAQSYYKLYSIKQKENVLTKQIELLNTYETLVLKSLEVNKATAVDALKIQMRKNELEGKQEQLKQNYTAELATFTELLNTEDMLVVSFPEESSIDKEQTPINIDSLQLHPELIKYDKMYESVVQSEIVNNKSKSAMIGVGVDYINVAERTDMNVLDNGKDIFMPMVSVSIPIFNASFKSKSKQHQLAQQEIELAKVERYNFLAARLKKSISDRKASLIKYKTQLKNIEQAKNAETILMSNYENGTLKYQDLLDVQELMLGFELNKVDATLDYHLQTTTINYLSTY</sequence>
<comment type="caution">
    <text evidence="6">The sequence shown here is derived from an EMBL/GenBank/DDBJ whole genome shotgun (WGS) entry which is preliminary data.</text>
</comment>
<organism evidence="6 7">
    <name type="scientific">Neptunitalea lumnitzerae</name>
    <dbReference type="NCBI Taxonomy" id="2965509"/>
    <lineage>
        <taxon>Bacteria</taxon>
        <taxon>Pseudomonadati</taxon>
        <taxon>Bacteroidota</taxon>
        <taxon>Flavobacteriia</taxon>
        <taxon>Flavobacteriales</taxon>
        <taxon>Flavobacteriaceae</taxon>
        <taxon>Neptunitalea</taxon>
    </lineage>
</organism>
<keyword evidence="7" id="KW-1185">Reference proteome</keyword>
<evidence type="ECO:0000256" key="2">
    <source>
        <dbReference type="ARBA" id="ARBA00022452"/>
    </source>
</evidence>
<protein>
    <recommendedName>
        <fullName evidence="8">Transporter</fullName>
    </recommendedName>
</protein>
<evidence type="ECO:0000256" key="5">
    <source>
        <dbReference type="ARBA" id="ARBA00023237"/>
    </source>
</evidence>
<reference evidence="6" key="1">
    <citation type="submission" date="2022-07" db="EMBL/GenBank/DDBJ databases">
        <title>Taxonomy of Novel Oxalotrophic and Methylotrophic Bacteria.</title>
        <authorList>
            <person name="Sahin N."/>
            <person name="Tani A."/>
        </authorList>
    </citation>
    <scope>NUCLEOTIDE SEQUENCE</scope>
    <source>
        <strain evidence="6">Y10</strain>
    </source>
</reference>
<evidence type="ECO:0000313" key="6">
    <source>
        <dbReference type="EMBL" id="GLB49304.1"/>
    </source>
</evidence>
<evidence type="ECO:0000256" key="1">
    <source>
        <dbReference type="ARBA" id="ARBA00004442"/>
    </source>
</evidence>
<dbReference type="EMBL" id="BRVO01000002">
    <property type="protein sequence ID" value="GLB49304.1"/>
    <property type="molecule type" value="Genomic_DNA"/>
</dbReference>
<evidence type="ECO:0008006" key="8">
    <source>
        <dbReference type="Google" id="ProtNLM"/>
    </source>
</evidence>
<gene>
    <name evidence="6" type="ORF">Y10_16720</name>
</gene>
<comment type="subcellular location">
    <subcellularLocation>
        <location evidence="1">Cell outer membrane</location>
    </subcellularLocation>
</comment>
<name>A0ABQ5MIU4_9FLAO</name>
<keyword evidence="3" id="KW-0812">Transmembrane</keyword>
<evidence type="ECO:0000256" key="4">
    <source>
        <dbReference type="ARBA" id="ARBA00023136"/>
    </source>
</evidence>
<dbReference type="InterPro" id="IPR051906">
    <property type="entry name" value="TolC-like"/>
</dbReference>
<proteinExistence type="predicted"/>
<accession>A0ABQ5MIU4</accession>
<dbReference type="Proteomes" id="UP001143543">
    <property type="component" value="Unassembled WGS sequence"/>
</dbReference>
<dbReference type="PANTHER" id="PTHR30026:SF20">
    <property type="entry name" value="OUTER MEMBRANE PROTEIN TOLC"/>
    <property type="match status" value="1"/>
</dbReference>